<reference evidence="2 3" key="1">
    <citation type="submission" date="2013-07" db="EMBL/GenBank/DDBJ databases">
        <title>The Genome Sequence of Kwoniella mangroviensis CBS10435.</title>
        <authorList>
            <consortium name="The Broad Institute Genome Sequencing Platform"/>
            <person name="Cuomo C."/>
            <person name="Litvintseva A."/>
            <person name="Chen Y."/>
            <person name="Heitman J."/>
            <person name="Sun S."/>
            <person name="Springer D."/>
            <person name="Dromer F."/>
            <person name="Young S.K."/>
            <person name="Zeng Q."/>
            <person name="Gargeya S."/>
            <person name="Fitzgerald M."/>
            <person name="Abouelleil A."/>
            <person name="Alvarado L."/>
            <person name="Berlin A.M."/>
            <person name="Chapman S.B."/>
            <person name="Dewar J."/>
            <person name="Goldberg J."/>
            <person name="Griggs A."/>
            <person name="Gujja S."/>
            <person name="Hansen M."/>
            <person name="Howarth C."/>
            <person name="Imamovic A."/>
            <person name="Larimer J."/>
            <person name="McCowan C."/>
            <person name="Murphy C."/>
            <person name="Pearson M."/>
            <person name="Priest M."/>
            <person name="Roberts A."/>
            <person name="Saif S."/>
            <person name="Shea T."/>
            <person name="Sykes S."/>
            <person name="Wortman J."/>
            <person name="Nusbaum C."/>
            <person name="Birren B."/>
        </authorList>
    </citation>
    <scope>NUCLEOTIDE SEQUENCE [LARGE SCALE GENOMIC DNA]</scope>
    <source>
        <strain evidence="2 3">CBS 10435</strain>
    </source>
</reference>
<dbReference type="OrthoDB" id="2596100at2759"/>
<feature type="region of interest" description="Disordered" evidence="1">
    <location>
        <begin position="536"/>
        <end position="558"/>
    </location>
</feature>
<keyword evidence="3" id="KW-1185">Reference proteome</keyword>
<dbReference type="EMBL" id="KI669461">
    <property type="protein sequence ID" value="OCF59110.1"/>
    <property type="molecule type" value="Genomic_DNA"/>
</dbReference>
<name>A0A1B9IUD0_9TREE</name>
<sequence>MPIEPITIPLSPRTPSALLSSLILSPRPQEGISGTIIPQSLMEILSPILPSSSFPSGFDFGGTSPSNQDGAGRGIDLPDFPLPPSPSLSCSHAIRGGGRRRGVADQYRSLTFQESKQLAEILVSTFKPHKKNPKELMRVSIDLASRLDDCGIKWDKQRKVMGIHLRGLFEMGMKMRDGEGMDMYVQGSFVTTAETPHPIESNPLPIPLAQPAQNQSGCSMTKHTIQAGLLSALPINIDSSSPSRSTAGHRQTQSITSIKSILARPSSGISTLNSPGQPQSILSPSKHRRVTSLTLNHDTTFGPAMRSPTLVMPSVPASSFGQIRPGFELHEGLRADAKLLERERKIQKWRERKKRVGLRIRVDNHKSHQPLTATRSAMSHRSAYSAYSARTPRTRIGYKAFTPVGAALTARTPHTPHTRRRGTPYTAAGRRVTPRYPREFTPRRGNGTPRYPTFRQLQGEVPHQTGRFQTNLIQHQPYSAISFRIPSPPLSGMIKSAHSVTSAYKYRRKKKFGLGLGLSVNLNLKVGKKKFTFGNGKQQKVERPRSGRKMGFGGWELR</sequence>
<evidence type="ECO:0000313" key="3">
    <source>
        <dbReference type="Proteomes" id="UP000092583"/>
    </source>
</evidence>
<organism evidence="2 3">
    <name type="scientific">Kwoniella mangroviensis CBS 10435</name>
    <dbReference type="NCBI Taxonomy" id="1331196"/>
    <lineage>
        <taxon>Eukaryota</taxon>
        <taxon>Fungi</taxon>
        <taxon>Dikarya</taxon>
        <taxon>Basidiomycota</taxon>
        <taxon>Agaricomycotina</taxon>
        <taxon>Tremellomycetes</taxon>
        <taxon>Tremellales</taxon>
        <taxon>Cryptococcaceae</taxon>
        <taxon>Kwoniella</taxon>
    </lineage>
</organism>
<dbReference type="Proteomes" id="UP000092583">
    <property type="component" value="Unassembled WGS sequence"/>
</dbReference>
<accession>A0A1B9IUD0</accession>
<dbReference type="AlphaFoldDB" id="A0A1B9IUD0"/>
<feature type="region of interest" description="Disordered" evidence="1">
    <location>
        <begin position="266"/>
        <end position="288"/>
    </location>
</feature>
<reference evidence="3" key="2">
    <citation type="submission" date="2013-12" db="EMBL/GenBank/DDBJ databases">
        <title>Evolution of pathogenesis and genome organization in the Tremellales.</title>
        <authorList>
            <person name="Cuomo C."/>
            <person name="Litvintseva A."/>
            <person name="Heitman J."/>
            <person name="Chen Y."/>
            <person name="Sun S."/>
            <person name="Springer D."/>
            <person name="Dromer F."/>
            <person name="Young S."/>
            <person name="Zeng Q."/>
            <person name="Chapman S."/>
            <person name="Gujja S."/>
            <person name="Saif S."/>
            <person name="Birren B."/>
        </authorList>
    </citation>
    <scope>NUCLEOTIDE SEQUENCE [LARGE SCALE GENOMIC DNA]</scope>
    <source>
        <strain evidence="3">CBS 10435</strain>
    </source>
</reference>
<gene>
    <name evidence="2" type="ORF">L486_03611</name>
</gene>
<feature type="region of interest" description="Disordered" evidence="1">
    <location>
        <begin position="56"/>
        <end position="80"/>
    </location>
</feature>
<evidence type="ECO:0000256" key="1">
    <source>
        <dbReference type="SAM" id="MobiDB-lite"/>
    </source>
</evidence>
<evidence type="ECO:0000313" key="2">
    <source>
        <dbReference type="EMBL" id="OCF59110.1"/>
    </source>
</evidence>
<feature type="compositionally biased region" description="Low complexity" evidence="1">
    <location>
        <begin position="56"/>
        <end position="66"/>
    </location>
</feature>
<protein>
    <submittedName>
        <fullName evidence="2">Uncharacterized protein</fullName>
    </submittedName>
</protein>
<feature type="compositionally biased region" description="Polar residues" evidence="1">
    <location>
        <begin position="267"/>
        <end position="283"/>
    </location>
</feature>
<proteinExistence type="predicted"/>